<gene>
    <name evidence="1" type="ORF">K402DRAFT_400267</name>
</gene>
<reference evidence="1" key="1">
    <citation type="journal article" date="2020" name="Stud. Mycol.">
        <title>101 Dothideomycetes genomes: a test case for predicting lifestyles and emergence of pathogens.</title>
        <authorList>
            <person name="Haridas S."/>
            <person name="Albert R."/>
            <person name="Binder M."/>
            <person name="Bloem J."/>
            <person name="Labutti K."/>
            <person name="Salamov A."/>
            <person name="Andreopoulos B."/>
            <person name="Baker S."/>
            <person name="Barry K."/>
            <person name="Bills G."/>
            <person name="Bluhm B."/>
            <person name="Cannon C."/>
            <person name="Castanera R."/>
            <person name="Culley D."/>
            <person name="Daum C."/>
            <person name="Ezra D."/>
            <person name="Gonzalez J."/>
            <person name="Henrissat B."/>
            <person name="Kuo A."/>
            <person name="Liang C."/>
            <person name="Lipzen A."/>
            <person name="Lutzoni F."/>
            <person name="Magnuson J."/>
            <person name="Mondo S."/>
            <person name="Nolan M."/>
            <person name="Ohm R."/>
            <person name="Pangilinan J."/>
            <person name="Park H.-J."/>
            <person name="Ramirez L."/>
            <person name="Alfaro M."/>
            <person name="Sun H."/>
            <person name="Tritt A."/>
            <person name="Yoshinaga Y."/>
            <person name="Zwiers L.-H."/>
            <person name="Turgeon B."/>
            <person name="Goodwin S."/>
            <person name="Spatafora J."/>
            <person name="Crous P."/>
            <person name="Grigoriev I."/>
        </authorList>
    </citation>
    <scope>NUCLEOTIDE SEQUENCE</scope>
    <source>
        <strain evidence="1">CBS 113979</strain>
    </source>
</reference>
<sequence>MTDSNVVFRGSMHLLASMVPTSVGVLEPEEEQSADGGNTRVKGAEISFRVCLSGRIPRHLFLFTEKCQHLQNIPTTNNANLSFSSNLSSRGPSVHHVQKALLEPTHLLPNLLPSAASSRSTSPPWFAYLLGTLVQRTQGCAAAVKTFHLAISRPPPSSADRVAV</sequence>
<keyword evidence="2" id="KW-1185">Reference proteome</keyword>
<accession>A0A6G1HEF0</accession>
<protein>
    <submittedName>
        <fullName evidence="1">Uncharacterized protein</fullName>
    </submittedName>
</protein>
<name>A0A6G1HEF0_9PEZI</name>
<evidence type="ECO:0000313" key="2">
    <source>
        <dbReference type="Proteomes" id="UP000800041"/>
    </source>
</evidence>
<dbReference type="Proteomes" id="UP000800041">
    <property type="component" value="Unassembled WGS sequence"/>
</dbReference>
<proteinExistence type="predicted"/>
<evidence type="ECO:0000313" key="1">
    <source>
        <dbReference type="EMBL" id="KAF1991545.1"/>
    </source>
</evidence>
<dbReference type="EMBL" id="ML977139">
    <property type="protein sequence ID" value="KAF1991545.1"/>
    <property type="molecule type" value="Genomic_DNA"/>
</dbReference>
<dbReference type="AlphaFoldDB" id="A0A6G1HEF0"/>
<organism evidence="1 2">
    <name type="scientific">Aulographum hederae CBS 113979</name>
    <dbReference type="NCBI Taxonomy" id="1176131"/>
    <lineage>
        <taxon>Eukaryota</taxon>
        <taxon>Fungi</taxon>
        <taxon>Dikarya</taxon>
        <taxon>Ascomycota</taxon>
        <taxon>Pezizomycotina</taxon>
        <taxon>Dothideomycetes</taxon>
        <taxon>Pleosporomycetidae</taxon>
        <taxon>Aulographales</taxon>
        <taxon>Aulographaceae</taxon>
    </lineage>
</organism>